<feature type="transmembrane region" description="Helical" evidence="10">
    <location>
        <begin position="233"/>
        <end position="250"/>
    </location>
</feature>
<evidence type="ECO:0000256" key="4">
    <source>
        <dbReference type="ARBA" id="ARBA00022692"/>
    </source>
</evidence>
<dbReference type="InterPro" id="IPR004705">
    <property type="entry name" value="Cation/H_exchanger_CPA1_bac"/>
</dbReference>
<dbReference type="PANTHER" id="PTHR10110">
    <property type="entry name" value="SODIUM/HYDROGEN EXCHANGER"/>
    <property type="match status" value="1"/>
</dbReference>
<feature type="transmembrane region" description="Helical" evidence="10">
    <location>
        <begin position="262"/>
        <end position="282"/>
    </location>
</feature>
<evidence type="ECO:0000259" key="11">
    <source>
        <dbReference type="Pfam" id="PF00999"/>
    </source>
</evidence>
<feature type="transmembrane region" description="Helical" evidence="10">
    <location>
        <begin position="54"/>
        <end position="71"/>
    </location>
</feature>
<dbReference type="Pfam" id="PF00999">
    <property type="entry name" value="Na_H_Exchanger"/>
    <property type="match status" value="1"/>
</dbReference>
<feature type="transmembrane region" description="Helical" evidence="10">
    <location>
        <begin position="375"/>
        <end position="396"/>
    </location>
</feature>
<keyword evidence="5 10" id="KW-1133">Transmembrane helix</keyword>
<feature type="transmembrane region" description="Helical" evidence="10">
    <location>
        <begin position="178"/>
        <end position="203"/>
    </location>
</feature>
<feature type="transmembrane region" description="Helical" evidence="10">
    <location>
        <begin position="340"/>
        <end position="363"/>
    </location>
</feature>
<keyword evidence="6 10" id="KW-0915">Sodium</keyword>
<keyword evidence="13" id="KW-1185">Reference proteome</keyword>
<evidence type="ECO:0000256" key="10">
    <source>
        <dbReference type="RuleBase" id="RU366002"/>
    </source>
</evidence>
<evidence type="ECO:0000256" key="1">
    <source>
        <dbReference type="ARBA" id="ARBA00004651"/>
    </source>
</evidence>
<reference evidence="13" key="1">
    <citation type="journal article" date="2021" name="Syst. Appl. Microbiol.">
        <title>Roseomonas hellenica sp. nov., isolated from roots of wild-growing Alkanna tinctoria.</title>
        <authorList>
            <person name="Rat A."/>
            <person name="Naranjo H.D."/>
            <person name="Lebbe L."/>
            <person name="Cnockaert M."/>
            <person name="Krigas N."/>
            <person name="Grigoriadou K."/>
            <person name="Maloupa E."/>
            <person name="Willems A."/>
        </authorList>
    </citation>
    <scope>NUCLEOTIDE SEQUENCE [LARGE SCALE GENOMIC DNA]</scope>
    <source>
        <strain evidence="13">LMG 31523</strain>
    </source>
</reference>
<dbReference type="NCBIfam" id="TIGR00831">
    <property type="entry name" value="a_cpa1"/>
    <property type="match status" value="1"/>
</dbReference>
<dbReference type="Proteomes" id="UP001196870">
    <property type="component" value="Unassembled WGS sequence"/>
</dbReference>
<comment type="function">
    <text evidence="10">Na(+)/H(+) antiporter that extrudes sodium in exchange for external protons.</text>
</comment>
<evidence type="ECO:0000256" key="7">
    <source>
        <dbReference type="ARBA" id="ARBA00023065"/>
    </source>
</evidence>
<feature type="transmembrane region" description="Helical" evidence="10">
    <location>
        <begin position="294"/>
        <end position="319"/>
    </location>
</feature>
<feature type="transmembrane region" description="Helical" evidence="10">
    <location>
        <begin position="83"/>
        <end position="105"/>
    </location>
</feature>
<organism evidence="12 13">
    <name type="scientific">Plastoroseomonas hellenica</name>
    <dbReference type="NCBI Taxonomy" id="2687306"/>
    <lineage>
        <taxon>Bacteria</taxon>
        <taxon>Pseudomonadati</taxon>
        <taxon>Pseudomonadota</taxon>
        <taxon>Alphaproteobacteria</taxon>
        <taxon>Acetobacterales</taxon>
        <taxon>Acetobacteraceae</taxon>
        <taxon>Plastoroseomonas</taxon>
    </lineage>
</organism>
<dbReference type="PANTHER" id="PTHR10110:SF86">
    <property type="entry name" value="SODIUM_HYDROGEN EXCHANGER 7"/>
    <property type="match status" value="1"/>
</dbReference>
<protein>
    <submittedName>
        <fullName evidence="12">Na+/H+ antiporter</fullName>
    </submittedName>
</protein>
<keyword evidence="4 10" id="KW-0812">Transmembrane</keyword>
<evidence type="ECO:0000256" key="5">
    <source>
        <dbReference type="ARBA" id="ARBA00022989"/>
    </source>
</evidence>
<name>A0ABS5F628_9PROT</name>
<keyword evidence="10" id="KW-0050">Antiport</keyword>
<comment type="subcellular location">
    <subcellularLocation>
        <location evidence="10">Cell inner membrane</location>
        <topology evidence="10">Multi-pass membrane protein</topology>
    </subcellularLocation>
    <subcellularLocation>
        <location evidence="1">Cell membrane</location>
        <topology evidence="1">Multi-pass membrane protein</topology>
    </subcellularLocation>
</comment>
<comment type="caution">
    <text evidence="12">The sequence shown here is derived from an EMBL/GenBank/DDBJ whole genome shotgun (WGS) entry which is preliminary data.</text>
</comment>
<dbReference type="EMBL" id="JAAGBB010000045">
    <property type="protein sequence ID" value="MBR0668002.1"/>
    <property type="molecule type" value="Genomic_DNA"/>
</dbReference>
<evidence type="ECO:0000313" key="12">
    <source>
        <dbReference type="EMBL" id="MBR0668002.1"/>
    </source>
</evidence>
<comment type="similarity">
    <text evidence="10">Belongs to the monovalent cation:proton antiporter 1 (CPA1) transporter (TC 2.A.36) family.</text>
</comment>
<evidence type="ECO:0000313" key="13">
    <source>
        <dbReference type="Proteomes" id="UP001196870"/>
    </source>
</evidence>
<evidence type="ECO:0000256" key="2">
    <source>
        <dbReference type="ARBA" id="ARBA00022448"/>
    </source>
</evidence>
<evidence type="ECO:0000256" key="6">
    <source>
        <dbReference type="ARBA" id="ARBA00023053"/>
    </source>
</evidence>
<dbReference type="RefSeq" id="WP_211855776.1">
    <property type="nucleotide sequence ID" value="NZ_JAAGBB010000045.1"/>
</dbReference>
<feature type="domain" description="Cation/H+ exchanger transmembrane" evidence="11">
    <location>
        <begin position="11"/>
        <end position="397"/>
    </location>
</feature>
<keyword evidence="3" id="KW-1003">Cell membrane</keyword>
<evidence type="ECO:0000256" key="3">
    <source>
        <dbReference type="ARBA" id="ARBA00022475"/>
    </source>
</evidence>
<feature type="transmembrane region" description="Helical" evidence="10">
    <location>
        <begin position="6"/>
        <end position="21"/>
    </location>
</feature>
<evidence type="ECO:0000256" key="8">
    <source>
        <dbReference type="ARBA" id="ARBA00023136"/>
    </source>
</evidence>
<dbReference type="InterPro" id="IPR006153">
    <property type="entry name" value="Cation/H_exchanger_TM"/>
</dbReference>
<dbReference type="InterPro" id="IPR018422">
    <property type="entry name" value="Cation/H_exchanger_CPA1"/>
</dbReference>
<proteinExistence type="inferred from homology"/>
<keyword evidence="9 10" id="KW-0739">Sodium transport</keyword>
<accession>A0ABS5F628</accession>
<keyword evidence="8 10" id="KW-0472">Membrane</keyword>
<keyword evidence="2 10" id="KW-0813">Transport</keyword>
<feature type="transmembrane region" description="Helical" evidence="10">
    <location>
        <begin position="111"/>
        <end position="130"/>
    </location>
</feature>
<keyword evidence="7 10" id="KW-0406">Ion transport</keyword>
<gene>
    <name evidence="12" type="ORF">GXW71_26845</name>
</gene>
<keyword evidence="10" id="KW-0997">Cell inner membrane</keyword>
<evidence type="ECO:0000256" key="9">
    <source>
        <dbReference type="ARBA" id="ARBA00023201"/>
    </source>
</evidence>
<feature type="transmembrane region" description="Helical" evidence="10">
    <location>
        <begin position="28"/>
        <end position="48"/>
    </location>
</feature>
<sequence length="523" mass="56767">MPIVEAVLAMIAACIGFALIARRTRLPYSVMLVLGGMAIAFIPGIPQVELDPQIALAFFLPPLLQGSAFRTDWREFRHNLRPILFLAVGAVLFTALCIGAVAKWMIPDLPWAAAIALGAIVAPPDAVAATSILQRLRIPRRIVTVLEGESLVNDATALVLYRFAVAAMATAFSPWEAAAAFVVVGAGGIAIGWLGGRAAVWAIPRLRDTLLEVAATFVICFAVFLAAEAVHASGVMAVVTAGLVLGRAAYRDLSANTRQAARAVWGFIEFILNSLVFILIGLQLNAILDRIEGYTAATLIGLALLLSAVLIVSRFLWVVPASWLLRLIPAMRHREPLPPWSHTVVICWAGMRGVVSLAAALALPLDFPARDLLVFLAFCAILATLVLQGTTLGWVIRRLRIEEKRSTTMPWDEAAARTLVAQASLAKLVAHADDPLDGAIARDIMPEYRDRVRLLDGIGQGAVAAERTARLQLRLQALRHGRDRLVRHHAEDGLDDEILHRIGQELDLEELRLRRLLGIAEEI</sequence>
<dbReference type="Gene3D" id="6.10.140.1330">
    <property type="match status" value="1"/>
</dbReference>